<accession>A0A1H9V1Q5</accession>
<dbReference type="InterPro" id="IPR016152">
    <property type="entry name" value="PTrfase/Anion_transptr"/>
</dbReference>
<dbReference type="GO" id="GO:0005886">
    <property type="term" value="C:plasma membrane"/>
    <property type="evidence" value="ECO:0007669"/>
    <property type="project" value="TreeGrafter"/>
</dbReference>
<dbReference type="RefSeq" id="WP_093052467.1">
    <property type="nucleotide sequence ID" value="NZ_FOGT01000009.1"/>
</dbReference>
<dbReference type="GO" id="GO:0009401">
    <property type="term" value="P:phosphoenolpyruvate-dependent sugar phosphotransferase system"/>
    <property type="evidence" value="ECO:0007669"/>
    <property type="project" value="UniProtKB-KW"/>
</dbReference>
<feature type="domain" description="PTS EIIA type-2" evidence="12">
    <location>
        <begin position="4"/>
        <end position="144"/>
    </location>
</feature>
<evidence type="ECO:0000256" key="7">
    <source>
        <dbReference type="ARBA" id="ARBA00022683"/>
    </source>
</evidence>
<dbReference type="GO" id="GO:0016301">
    <property type="term" value="F:kinase activity"/>
    <property type="evidence" value="ECO:0007669"/>
    <property type="project" value="UniProtKB-KW"/>
</dbReference>
<evidence type="ECO:0000256" key="2">
    <source>
        <dbReference type="ARBA" id="ARBA00014783"/>
    </source>
</evidence>
<keyword evidence="5" id="KW-0762">Sugar transport</keyword>
<dbReference type="InterPro" id="IPR050893">
    <property type="entry name" value="Sugar_PTS"/>
</dbReference>
<evidence type="ECO:0000256" key="9">
    <source>
        <dbReference type="ARBA" id="ARBA00029908"/>
    </source>
</evidence>
<keyword evidence="6" id="KW-0808">Transferase</keyword>
<evidence type="ECO:0000256" key="1">
    <source>
        <dbReference type="ARBA" id="ARBA00002434"/>
    </source>
</evidence>
<evidence type="ECO:0000256" key="8">
    <source>
        <dbReference type="ARBA" id="ARBA00022777"/>
    </source>
</evidence>
<evidence type="ECO:0000259" key="12">
    <source>
        <dbReference type="PROSITE" id="PS51094"/>
    </source>
</evidence>
<keyword evidence="7" id="KW-0598">Phosphotransferase system</keyword>
<keyword evidence="4" id="KW-0597">Phosphoprotein</keyword>
<dbReference type="PANTHER" id="PTHR30181:SF2">
    <property type="entry name" value="PTS SYSTEM MANNITOL-SPECIFIC EIICBA COMPONENT"/>
    <property type="match status" value="1"/>
</dbReference>
<sequence length="145" mass="16022">MNKPIIPIENIILNKKVDSKEEAIRQAGQILVDGGYVNEDYIKKMFEREEITSTFMGNSIAIPHGTEDAKSSVHASGISILQLAEPVDYGNGNQVKMVFGIAGKDNEHLEILSKIAIVCSDEENIEKMVNAKSKEELLSLFSEVE</sequence>
<reference evidence="14" key="1">
    <citation type="submission" date="2016-10" db="EMBL/GenBank/DDBJ databases">
        <authorList>
            <person name="Varghese N."/>
            <person name="Submissions S."/>
        </authorList>
    </citation>
    <scope>NUCLEOTIDE SEQUENCE [LARGE SCALE GENOMIC DNA]</scope>
    <source>
        <strain evidence="14">S9</strain>
    </source>
</reference>
<evidence type="ECO:0000256" key="4">
    <source>
        <dbReference type="ARBA" id="ARBA00022553"/>
    </source>
</evidence>
<evidence type="ECO:0000256" key="5">
    <source>
        <dbReference type="ARBA" id="ARBA00022597"/>
    </source>
</evidence>
<dbReference type="PROSITE" id="PS51094">
    <property type="entry name" value="PTS_EIIA_TYPE_2"/>
    <property type="match status" value="1"/>
</dbReference>
<keyword evidence="14" id="KW-1185">Reference proteome</keyword>
<dbReference type="Proteomes" id="UP000198571">
    <property type="component" value="Unassembled WGS sequence"/>
</dbReference>
<organism evidence="13 14">
    <name type="scientific">Salipaludibacillus aurantiacus</name>
    <dbReference type="NCBI Taxonomy" id="1601833"/>
    <lineage>
        <taxon>Bacteria</taxon>
        <taxon>Bacillati</taxon>
        <taxon>Bacillota</taxon>
        <taxon>Bacilli</taxon>
        <taxon>Bacillales</taxon>
        <taxon>Bacillaceae</taxon>
    </lineage>
</organism>
<dbReference type="EMBL" id="FOGT01000009">
    <property type="protein sequence ID" value="SES15656.1"/>
    <property type="molecule type" value="Genomic_DNA"/>
</dbReference>
<protein>
    <recommendedName>
        <fullName evidence="2">Mannitol-specific phosphotransferase enzyme IIA component</fullName>
    </recommendedName>
    <alternativeName>
        <fullName evidence="10">EIIA</fullName>
    </alternativeName>
    <alternativeName>
        <fullName evidence="11">EIII</fullName>
    </alternativeName>
    <alternativeName>
        <fullName evidence="9">PTS system mannitol-specific EIIA component</fullName>
    </alternativeName>
</protein>
<dbReference type="Gene3D" id="3.40.930.10">
    <property type="entry name" value="Mannitol-specific EII, Chain A"/>
    <property type="match status" value="1"/>
</dbReference>
<gene>
    <name evidence="13" type="ORF">SAMN05518684_10989</name>
</gene>
<keyword evidence="3" id="KW-0813">Transport</keyword>
<keyword evidence="8" id="KW-0418">Kinase</keyword>
<dbReference type="STRING" id="1601833.SAMN05518684_10989"/>
<dbReference type="CDD" id="cd00211">
    <property type="entry name" value="PTS_IIA_fru"/>
    <property type="match status" value="1"/>
</dbReference>
<comment type="function">
    <text evidence="1">The phosphoenolpyruvate-dependent sugar phosphotransferase system (sugar PTS), a major carbohydrate active transport system, catalyzes the phosphorylation of incoming sugar substrates concomitantly with their translocation across the cell membrane. The enzyme II CmtAB PTS system is involved in D-mannitol transport.</text>
</comment>
<dbReference type="SUPFAM" id="SSF55804">
    <property type="entry name" value="Phoshotransferase/anion transport protein"/>
    <property type="match status" value="1"/>
</dbReference>
<evidence type="ECO:0000313" key="14">
    <source>
        <dbReference type="Proteomes" id="UP000198571"/>
    </source>
</evidence>
<proteinExistence type="predicted"/>
<evidence type="ECO:0000256" key="10">
    <source>
        <dbReference type="ARBA" id="ARBA00030956"/>
    </source>
</evidence>
<name>A0A1H9V1Q5_9BACI</name>
<dbReference type="Pfam" id="PF00359">
    <property type="entry name" value="PTS_EIIA_2"/>
    <property type="match status" value="1"/>
</dbReference>
<dbReference type="GO" id="GO:0090563">
    <property type="term" value="F:protein-phosphocysteine-sugar phosphotransferase activity"/>
    <property type="evidence" value="ECO:0007669"/>
    <property type="project" value="TreeGrafter"/>
</dbReference>
<evidence type="ECO:0000256" key="6">
    <source>
        <dbReference type="ARBA" id="ARBA00022679"/>
    </source>
</evidence>
<dbReference type="AlphaFoldDB" id="A0A1H9V1Q5"/>
<dbReference type="InterPro" id="IPR002178">
    <property type="entry name" value="PTS_EIIA_type-2_dom"/>
</dbReference>
<evidence type="ECO:0000256" key="3">
    <source>
        <dbReference type="ARBA" id="ARBA00022448"/>
    </source>
</evidence>
<evidence type="ECO:0000313" key="13">
    <source>
        <dbReference type="EMBL" id="SES15656.1"/>
    </source>
</evidence>
<dbReference type="OrthoDB" id="1640042at2"/>
<dbReference type="PANTHER" id="PTHR30181">
    <property type="entry name" value="MANNITOL PERMEASE IIC COMPONENT"/>
    <property type="match status" value="1"/>
</dbReference>
<dbReference type="PROSITE" id="PS00372">
    <property type="entry name" value="PTS_EIIA_TYPE_2_HIS"/>
    <property type="match status" value="1"/>
</dbReference>
<evidence type="ECO:0000256" key="11">
    <source>
        <dbReference type="ARBA" id="ARBA00030962"/>
    </source>
</evidence>